<organism evidence="7 8">
    <name type="scientific">Cercophora newfieldiana</name>
    <dbReference type="NCBI Taxonomy" id="92897"/>
    <lineage>
        <taxon>Eukaryota</taxon>
        <taxon>Fungi</taxon>
        <taxon>Dikarya</taxon>
        <taxon>Ascomycota</taxon>
        <taxon>Pezizomycotina</taxon>
        <taxon>Sordariomycetes</taxon>
        <taxon>Sordariomycetidae</taxon>
        <taxon>Sordariales</taxon>
        <taxon>Lasiosphaeriaceae</taxon>
        <taxon>Cercophora</taxon>
    </lineage>
</organism>
<evidence type="ECO:0000256" key="6">
    <source>
        <dbReference type="RuleBase" id="RU000461"/>
    </source>
</evidence>
<dbReference type="InterPro" id="IPR001128">
    <property type="entry name" value="Cyt_P450"/>
</dbReference>
<evidence type="ECO:0000313" key="8">
    <source>
        <dbReference type="Proteomes" id="UP001174936"/>
    </source>
</evidence>
<dbReference type="GO" id="GO:0016705">
    <property type="term" value="F:oxidoreductase activity, acting on paired donors, with incorporation or reduction of molecular oxygen"/>
    <property type="evidence" value="ECO:0007669"/>
    <property type="project" value="InterPro"/>
</dbReference>
<gene>
    <name evidence="7" type="ORF">B0T16DRAFT_435579</name>
</gene>
<dbReference type="PRINTS" id="PR00463">
    <property type="entry name" value="EP450I"/>
</dbReference>
<dbReference type="PANTHER" id="PTHR24305:SF152">
    <property type="entry name" value="P450, PUTATIVE (EUROFUNG)-RELATED"/>
    <property type="match status" value="1"/>
</dbReference>
<dbReference type="Gene3D" id="1.10.630.10">
    <property type="entry name" value="Cytochrome P450"/>
    <property type="match status" value="1"/>
</dbReference>
<dbReference type="InterPro" id="IPR017972">
    <property type="entry name" value="Cyt_P450_CS"/>
</dbReference>
<proteinExistence type="inferred from homology"/>
<dbReference type="AlphaFoldDB" id="A0AA40CXV3"/>
<name>A0AA40CXV3_9PEZI</name>
<evidence type="ECO:0000256" key="1">
    <source>
        <dbReference type="ARBA" id="ARBA00001971"/>
    </source>
</evidence>
<keyword evidence="3 5" id="KW-0479">Metal-binding</keyword>
<accession>A0AA40CXV3</accession>
<comment type="similarity">
    <text evidence="6">Belongs to the cytochrome P450 family.</text>
</comment>
<keyword evidence="6" id="KW-0503">Monooxygenase</keyword>
<dbReference type="Pfam" id="PF00067">
    <property type="entry name" value="p450"/>
    <property type="match status" value="1"/>
</dbReference>
<keyword evidence="4 5" id="KW-0408">Iron</keyword>
<dbReference type="GO" id="GO:0005506">
    <property type="term" value="F:iron ion binding"/>
    <property type="evidence" value="ECO:0007669"/>
    <property type="project" value="InterPro"/>
</dbReference>
<keyword evidence="6" id="KW-0560">Oxidoreductase</keyword>
<dbReference type="CDD" id="cd11062">
    <property type="entry name" value="CYP58-like"/>
    <property type="match status" value="1"/>
</dbReference>
<comment type="caution">
    <text evidence="7">The sequence shown here is derived from an EMBL/GenBank/DDBJ whole genome shotgun (WGS) entry which is preliminary data.</text>
</comment>
<keyword evidence="2 5" id="KW-0349">Heme</keyword>
<dbReference type="PANTHER" id="PTHR24305">
    <property type="entry name" value="CYTOCHROME P450"/>
    <property type="match status" value="1"/>
</dbReference>
<dbReference type="Proteomes" id="UP001174936">
    <property type="component" value="Unassembled WGS sequence"/>
</dbReference>
<feature type="binding site" description="axial binding residue" evidence="5">
    <location>
        <position position="457"/>
    </location>
    <ligand>
        <name>heme</name>
        <dbReference type="ChEBI" id="CHEBI:30413"/>
    </ligand>
    <ligandPart>
        <name>Fe</name>
        <dbReference type="ChEBI" id="CHEBI:18248"/>
    </ligandPart>
</feature>
<dbReference type="SUPFAM" id="SSF48264">
    <property type="entry name" value="Cytochrome P450"/>
    <property type="match status" value="1"/>
</dbReference>
<evidence type="ECO:0000256" key="4">
    <source>
        <dbReference type="ARBA" id="ARBA00023004"/>
    </source>
</evidence>
<dbReference type="InterPro" id="IPR002401">
    <property type="entry name" value="Cyt_P450_E_grp-I"/>
</dbReference>
<keyword evidence="8" id="KW-1185">Reference proteome</keyword>
<evidence type="ECO:0000256" key="5">
    <source>
        <dbReference type="PIRSR" id="PIRSR602401-1"/>
    </source>
</evidence>
<evidence type="ECO:0000256" key="2">
    <source>
        <dbReference type="ARBA" id="ARBA00022617"/>
    </source>
</evidence>
<dbReference type="GO" id="GO:0004497">
    <property type="term" value="F:monooxygenase activity"/>
    <property type="evidence" value="ECO:0007669"/>
    <property type="project" value="UniProtKB-KW"/>
</dbReference>
<dbReference type="InterPro" id="IPR050121">
    <property type="entry name" value="Cytochrome_P450_monoxygenase"/>
</dbReference>
<dbReference type="PRINTS" id="PR00385">
    <property type="entry name" value="P450"/>
</dbReference>
<evidence type="ECO:0000313" key="7">
    <source>
        <dbReference type="EMBL" id="KAK0653179.1"/>
    </source>
</evidence>
<reference evidence="7" key="1">
    <citation type="submission" date="2023-06" db="EMBL/GenBank/DDBJ databases">
        <title>Genome-scale phylogeny and comparative genomics of the fungal order Sordariales.</title>
        <authorList>
            <consortium name="Lawrence Berkeley National Laboratory"/>
            <person name="Hensen N."/>
            <person name="Bonometti L."/>
            <person name="Westerberg I."/>
            <person name="Brannstrom I.O."/>
            <person name="Guillou S."/>
            <person name="Cros-Aarteil S."/>
            <person name="Calhoun S."/>
            <person name="Haridas S."/>
            <person name="Kuo A."/>
            <person name="Mondo S."/>
            <person name="Pangilinan J."/>
            <person name="Riley R."/>
            <person name="Labutti K."/>
            <person name="Andreopoulos B."/>
            <person name="Lipzen A."/>
            <person name="Chen C."/>
            <person name="Yanf M."/>
            <person name="Daum C."/>
            <person name="Ng V."/>
            <person name="Clum A."/>
            <person name="Steindorff A."/>
            <person name="Ohm R."/>
            <person name="Martin F."/>
            <person name="Silar P."/>
            <person name="Natvig D."/>
            <person name="Lalanne C."/>
            <person name="Gautier V."/>
            <person name="Ament-Velasquez S.L."/>
            <person name="Kruys A."/>
            <person name="Hutchinson M.I."/>
            <person name="Powell A.J."/>
            <person name="Barry K."/>
            <person name="Miller A.N."/>
            <person name="Grigoriev I.V."/>
            <person name="Debuchy R."/>
            <person name="Gladieux P."/>
            <person name="Thoren M.H."/>
            <person name="Johannesson H."/>
        </authorList>
    </citation>
    <scope>NUCLEOTIDE SEQUENCE</scope>
    <source>
        <strain evidence="7">SMH2532-1</strain>
    </source>
</reference>
<protein>
    <submittedName>
        <fullName evidence="7">Cytochrome P450</fullName>
    </submittedName>
</protein>
<sequence length="523" mass="58637">MLFTGATALLILFALLIVIRRRYFHPLSHVPGPFLWSVSSFPVLYHQGIEEGQLMHILPALHEQYGPVVRIGPNEVHLSNPSNYDKVYSVGYKFSKDPDFYGPMEGPLKTPIILTILSAKEHQIRRSYLNPFFSRRSVLDMEHVVRDKTGKLLHLLKSSLVSAGVFDAHHAIRAFSVDVITEYAYARCWNQMDQGDWGAGYQLAIQDVQLFFPWLQTFPFLVPLFGLIPDWVNTMVFPPFKKWYDSLTIVRAAVTEVRKEISLGIKPARRTIFHELMDPAPLDAPEFGSKTREPLSDLSIFADAVNVTGAGAETTGSTAGRGIFEVLSNPEVHLKLSGELVNAFPNPEDIDLLSLEKLPYLRGVIKEALRLNPGLPGHLPRVVPSSGATFDDVALPPGTVVSMSAWLMHHDAAIFGPDPTTFDPERWVNESNMKEVEDRIWAQEKCLVAFGRGSRNCLGQAVAMCELFYTIGTVFRHFPPGSIDVHPEFSREDLQLTELLLGYHPRKARKFKIVSGRNLAVVN</sequence>
<dbReference type="EMBL" id="JAULSV010000002">
    <property type="protein sequence ID" value="KAK0653179.1"/>
    <property type="molecule type" value="Genomic_DNA"/>
</dbReference>
<comment type="cofactor">
    <cofactor evidence="1 5">
        <name>heme</name>
        <dbReference type="ChEBI" id="CHEBI:30413"/>
    </cofactor>
</comment>
<dbReference type="GO" id="GO:0020037">
    <property type="term" value="F:heme binding"/>
    <property type="evidence" value="ECO:0007669"/>
    <property type="project" value="InterPro"/>
</dbReference>
<dbReference type="PROSITE" id="PS00086">
    <property type="entry name" value="CYTOCHROME_P450"/>
    <property type="match status" value="1"/>
</dbReference>
<dbReference type="InterPro" id="IPR036396">
    <property type="entry name" value="Cyt_P450_sf"/>
</dbReference>
<evidence type="ECO:0000256" key="3">
    <source>
        <dbReference type="ARBA" id="ARBA00022723"/>
    </source>
</evidence>